<dbReference type="Proteomes" id="UP000007962">
    <property type="component" value="Chromosome"/>
</dbReference>
<protein>
    <submittedName>
        <fullName evidence="3">DNA-binding protein</fullName>
    </submittedName>
</protein>
<dbReference type="InterPro" id="IPR021421">
    <property type="entry name" value="DUF3071"/>
</dbReference>
<dbReference type="EMBL" id="CP001618">
    <property type="protein sequence ID" value="ACQ80189.1"/>
    <property type="molecule type" value="Genomic_DNA"/>
</dbReference>
<dbReference type="STRING" id="471853.Bcav_1933"/>
<dbReference type="NCBIfam" id="NF040712">
    <property type="entry name" value="SepH"/>
    <property type="match status" value="1"/>
</dbReference>
<sequence>MVELELVGLHTDGDHLVLLAPDGQRHKLPIDDALRAAVRRDRPRLEHLRATEESTLRPREIQARIRAGATEADVASESGLPVEAVLRYSGPVTDERAWIASQAQELPIGREPGAPTLGDLVVDRLAARGVEAELTWDAVRRAGEPWEVLVRFAAGDSPREARWSVDLVARTLVALDDEGRWLSETELGQAGPRRHLSAVRARLYDVEADADISSPRISSQHPSLRGRAPLDAVIRDARPRPAASSEDAAPATEASDELPDETVDAPQEQAEPEHPSAATERLLDELDASRGTRQPLDTLPDDHTDDAPTLFDHAPEQDERTSAEPAPAARVVALPTPPPQAADVPDEPAAPARGRHRTKRTSVPSWDEIVFGAKPE</sequence>
<dbReference type="HOGENOM" id="CLU_021151_2_1_11"/>
<evidence type="ECO:0000313" key="3">
    <source>
        <dbReference type="EMBL" id="ACQ80189.1"/>
    </source>
</evidence>
<feature type="compositionally biased region" description="Low complexity" evidence="1">
    <location>
        <begin position="341"/>
        <end position="352"/>
    </location>
</feature>
<keyword evidence="3" id="KW-0238">DNA-binding</keyword>
<dbReference type="OrthoDB" id="5180791at2"/>
<dbReference type="InterPro" id="IPR047682">
    <property type="entry name" value="SepH-like"/>
</dbReference>
<dbReference type="AlphaFoldDB" id="C5C5J8"/>
<feature type="compositionally biased region" description="Acidic residues" evidence="1">
    <location>
        <begin position="254"/>
        <end position="263"/>
    </location>
</feature>
<dbReference type="RefSeq" id="WP_015882429.1">
    <property type="nucleotide sequence ID" value="NC_012669.1"/>
</dbReference>
<dbReference type="GO" id="GO:0003677">
    <property type="term" value="F:DNA binding"/>
    <property type="evidence" value="ECO:0007669"/>
    <property type="project" value="UniProtKB-KW"/>
</dbReference>
<dbReference type="Pfam" id="PF11268">
    <property type="entry name" value="DUF3071"/>
    <property type="match status" value="1"/>
</dbReference>
<evidence type="ECO:0000256" key="1">
    <source>
        <dbReference type="SAM" id="MobiDB-lite"/>
    </source>
</evidence>
<dbReference type="KEGG" id="bcv:Bcav_1933"/>
<evidence type="ECO:0000313" key="4">
    <source>
        <dbReference type="Proteomes" id="UP000007962"/>
    </source>
</evidence>
<organism evidence="3 4">
    <name type="scientific">Beutenbergia cavernae (strain ATCC BAA-8 / DSM 12333 / CCUG 43141 / JCM 11478 / NBRC 16432 / NCIMB 13614 / HKI 0122)</name>
    <dbReference type="NCBI Taxonomy" id="471853"/>
    <lineage>
        <taxon>Bacteria</taxon>
        <taxon>Bacillati</taxon>
        <taxon>Actinomycetota</taxon>
        <taxon>Actinomycetes</taxon>
        <taxon>Micrococcales</taxon>
        <taxon>Beutenbergiaceae</taxon>
        <taxon>Beutenbergia</taxon>
    </lineage>
</organism>
<proteinExistence type="predicted"/>
<dbReference type="eggNOG" id="ENOG502ZCFK">
    <property type="taxonomic scope" value="Bacteria"/>
</dbReference>
<evidence type="ECO:0000259" key="2">
    <source>
        <dbReference type="Pfam" id="PF11268"/>
    </source>
</evidence>
<feature type="domain" description="DUF3071" evidence="2">
    <location>
        <begin position="1"/>
        <end position="164"/>
    </location>
</feature>
<feature type="region of interest" description="Disordered" evidence="1">
    <location>
        <begin position="238"/>
        <end position="376"/>
    </location>
</feature>
<keyword evidence="4" id="KW-1185">Reference proteome</keyword>
<gene>
    <name evidence="3" type="ordered locus">Bcav_1933</name>
</gene>
<feature type="compositionally biased region" description="Basic and acidic residues" evidence="1">
    <location>
        <begin position="281"/>
        <end position="290"/>
    </location>
</feature>
<reference evidence="3 4" key="1">
    <citation type="journal article" date="2009" name="Stand. Genomic Sci.">
        <title>Complete genome sequence of Beutenbergia cavernae type strain (HKI 0122).</title>
        <authorList>
            <person name="Land M."/>
            <person name="Pukall R."/>
            <person name="Abt B."/>
            <person name="Goker M."/>
            <person name="Rohde M."/>
            <person name="Glavina Del Rio T."/>
            <person name="Tice H."/>
            <person name="Copeland A."/>
            <person name="Cheng J.F."/>
            <person name="Lucas S."/>
            <person name="Chen F."/>
            <person name="Nolan M."/>
            <person name="Bruce D."/>
            <person name="Goodwin L."/>
            <person name="Pitluck S."/>
            <person name="Ivanova N."/>
            <person name="Mavromatis K."/>
            <person name="Ovchinnikova G."/>
            <person name="Pati A."/>
            <person name="Chen A."/>
            <person name="Palaniappan K."/>
            <person name="Hauser L."/>
            <person name="Chang Y.J."/>
            <person name="Jefferies C.C."/>
            <person name="Saunders E."/>
            <person name="Brettin T."/>
            <person name="Detter J.C."/>
            <person name="Han C."/>
            <person name="Chain P."/>
            <person name="Bristow J."/>
            <person name="Eisen J.A."/>
            <person name="Markowitz V."/>
            <person name="Hugenholtz P."/>
            <person name="Kyrpides N.C."/>
            <person name="Klenk H.P."/>
            <person name="Lapidus A."/>
        </authorList>
    </citation>
    <scope>NUCLEOTIDE SEQUENCE [LARGE SCALE GENOMIC DNA]</scope>
    <source>
        <strain evidence="4">ATCC BAA-8 / DSM 12333 / NBRC 16432</strain>
    </source>
</reference>
<accession>C5C5J8</accession>
<name>C5C5J8_BEUC1</name>
<feature type="compositionally biased region" description="Basic and acidic residues" evidence="1">
    <location>
        <begin position="313"/>
        <end position="322"/>
    </location>
</feature>